<proteinExistence type="predicted"/>
<evidence type="ECO:0000313" key="3">
    <source>
        <dbReference type="EMBL" id="BCE45073.1"/>
    </source>
</evidence>
<feature type="region of interest" description="Disordered" evidence="1">
    <location>
        <begin position="59"/>
        <end position="80"/>
    </location>
</feature>
<name>A0A809WXN8_9BRAD</name>
<accession>A0A809WXN8</accession>
<sequence>MVPFRRALVLLELLNGIGLIVQAAPGFLLSEVIAGILHRLFRAIEQRIGILILLGSDGRKASQQEGEAGDRDRPQDWHAR</sequence>
<reference evidence="3" key="2">
    <citation type="submission" date="2020-05" db="EMBL/GenBank/DDBJ databases">
        <title>Complete genome sequence of Bradyrhizobium diazoefficiens XF4 isolated from soybean nodule.</title>
        <authorList>
            <person name="Noda R."/>
            <person name="Kakizaki K."/>
            <person name="Minamisawa K."/>
        </authorList>
    </citation>
    <scope>NUCLEOTIDE SEQUENCE</scope>
    <source>
        <strain evidence="3">XF4</strain>
    </source>
</reference>
<protein>
    <submittedName>
        <fullName evidence="2">Uncharacterized protein</fullName>
    </submittedName>
</protein>
<organism evidence="2">
    <name type="scientific">Bradyrhizobium diazoefficiens</name>
    <dbReference type="NCBI Taxonomy" id="1355477"/>
    <lineage>
        <taxon>Bacteria</taxon>
        <taxon>Pseudomonadati</taxon>
        <taxon>Pseudomonadota</taxon>
        <taxon>Alphaproteobacteria</taxon>
        <taxon>Hyphomicrobiales</taxon>
        <taxon>Nitrobacteraceae</taxon>
        <taxon>Bradyrhizobium</taxon>
    </lineage>
</organism>
<evidence type="ECO:0000313" key="2">
    <source>
        <dbReference type="EMBL" id="BCE18821.1"/>
    </source>
</evidence>
<evidence type="ECO:0000256" key="1">
    <source>
        <dbReference type="SAM" id="MobiDB-lite"/>
    </source>
</evidence>
<evidence type="ECO:0000313" key="4">
    <source>
        <dbReference type="EMBL" id="BCE62684.1"/>
    </source>
</evidence>
<reference evidence="2" key="1">
    <citation type="submission" date="2020-05" db="EMBL/GenBank/DDBJ databases">
        <title>Complete genome sequence of Bradyrhizobium diazoefficiens XF1 isolated from soybean nodule.</title>
        <authorList>
            <person name="Noda R."/>
            <person name="Kakizaki K."/>
            <person name="Minamisawa K."/>
        </authorList>
    </citation>
    <scope>NUCLEOTIDE SEQUENCE</scope>
    <source>
        <strain evidence="2">XF1</strain>
    </source>
</reference>
<dbReference type="EMBL" id="AP023091">
    <property type="protein sequence ID" value="BCE18821.1"/>
    <property type="molecule type" value="Genomic_DNA"/>
</dbReference>
<dbReference type="AlphaFoldDB" id="A0A809WXN8"/>
<dbReference type="EMBL" id="AP023094">
    <property type="protein sequence ID" value="BCE45073.1"/>
    <property type="molecule type" value="Genomic_DNA"/>
</dbReference>
<gene>
    <name evidence="2" type="ORF">XF1B_15020</name>
    <name evidence="3" type="ORF">XF4B_14220</name>
    <name evidence="4" type="ORF">XF6B_14830</name>
</gene>
<reference evidence="4" key="3">
    <citation type="submission" date="2020-05" db="EMBL/GenBank/DDBJ databases">
        <title>Complete genome sequence of Bradyrhizobium diazoefficiens XF6 isolated from soybean nodule.</title>
        <authorList>
            <person name="Noda R."/>
            <person name="Kakizaki K."/>
            <person name="Minamisawa K."/>
        </authorList>
    </citation>
    <scope>NUCLEOTIDE SEQUENCE</scope>
    <source>
        <strain evidence="4">XF6</strain>
    </source>
</reference>
<dbReference type="EMBL" id="AP023096">
    <property type="protein sequence ID" value="BCE62684.1"/>
    <property type="molecule type" value="Genomic_DNA"/>
</dbReference>